<comment type="similarity">
    <text evidence="1 8">Belongs to the RecN family.</text>
</comment>
<evidence type="ECO:0000256" key="1">
    <source>
        <dbReference type="ARBA" id="ARBA00009441"/>
    </source>
</evidence>
<evidence type="ECO:0000256" key="9">
    <source>
        <dbReference type="SAM" id="Coils"/>
    </source>
</evidence>
<organism evidence="11 12">
    <name type="scientific">Bacillus sonorensis</name>
    <dbReference type="NCBI Taxonomy" id="119858"/>
    <lineage>
        <taxon>Bacteria</taxon>
        <taxon>Bacillati</taxon>
        <taxon>Bacillota</taxon>
        <taxon>Bacilli</taxon>
        <taxon>Bacillales</taxon>
        <taxon>Bacillaceae</taxon>
        <taxon>Bacillus</taxon>
    </lineage>
</organism>
<reference evidence="11 12" key="1">
    <citation type="submission" date="2017-06" db="EMBL/GenBank/DDBJ databases">
        <title>Genome sequence of Bacillus sonorensis strain SRCM101395.</title>
        <authorList>
            <person name="Cho S.H."/>
        </authorList>
    </citation>
    <scope>NUCLEOTIDE SEQUENCE [LARGE SCALE GENOMIC DNA]</scope>
    <source>
        <strain evidence="11 12">SRCM101395</strain>
    </source>
</reference>
<evidence type="ECO:0000256" key="4">
    <source>
        <dbReference type="ARBA" id="ARBA00022763"/>
    </source>
</evidence>
<dbReference type="Gene3D" id="3.40.50.300">
    <property type="entry name" value="P-loop containing nucleotide triphosphate hydrolases"/>
    <property type="match status" value="2"/>
</dbReference>
<evidence type="ECO:0000256" key="7">
    <source>
        <dbReference type="ARBA" id="ARBA00033408"/>
    </source>
</evidence>
<feature type="domain" description="Rad50/SbcC-type AAA" evidence="10">
    <location>
        <begin position="14"/>
        <end position="243"/>
    </location>
</feature>
<accession>A0ABN5ACM8</accession>
<dbReference type="Proteomes" id="UP000196877">
    <property type="component" value="Chromosome"/>
</dbReference>
<keyword evidence="5" id="KW-0067">ATP-binding</keyword>
<keyword evidence="3" id="KW-0547">Nucleotide-binding</keyword>
<evidence type="ECO:0000313" key="11">
    <source>
        <dbReference type="EMBL" id="ASB88510.1"/>
    </source>
</evidence>
<sequence>MKPEKRCDKSLLAELSIKNFAIIEELTISFEKGLTVLTGETGAGKSIIIDAISLLVGGRGSSEYVRYGEKRAELEGLFLLDSGHPVFDLCGELGIDASDEMIVMRRDINANGKSICRVNGKLVTIAALREVGRLLLDIHGQHDNQLLMEDDHHLQLLDRYAGEEIEKALKAYQEVYSCYMNVMKKVKQLSESEQEMAHRLDLIQFQLDEIESANLEPKEDELLEEERRQISNFEKIYEALQNAYNALRNEQAGLDWVGMASSELENVSGINDGLKKISESVANAYYILEDSTFQIRNMLDDLEYDPARLDFIESRLNEIKQLKRKYGATVEDIQAYSAKIEEEIDRIQNRDSHLQALKEELESVGKDVAIEAMNVSDIRKSWAKKLANQIQQELKELYMGKSTFDTEFQLKTADAREEAPVVNGTPVHLTKQGIDSVRFLISTNTGEPLKSLSKVASGGELSRIMLAMKSIFSAQQDVTSIIFDEVDTGVSGRVAQAIAEKIHRVSIGSQVLCITHLPQVAAMADTHLLITKQSKDGRTTTSVTPLSKQEKISEIGRMIAGVEVTDLTKRHAKELLHQAKLVKTTG</sequence>
<keyword evidence="12" id="KW-1185">Reference proteome</keyword>
<dbReference type="PIRSF" id="PIRSF003128">
    <property type="entry name" value="RecN"/>
    <property type="match status" value="1"/>
</dbReference>
<evidence type="ECO:0000313" key="12">
    <source>
        <dbReference type="Proteomes" id="UP000196877"/>
    </source>
</evidence>
<keyword evidence="6 8" id="KW-0234">DNA repair</keyword>
<dbReference type="CDD" id="cd03241">
    <property type="entry name" value="ABC_RecN"/>
    <property type="match status" value="2"/>
</dbReference>
<evidence type="ECO:0000256" key="8">
    <source>
        <dbReference type="PIRNR" id="PIRNR003128"/>
    </source>
</evidence>
<dbReference type="NCBIfam" id="TIGR00634">
    <property type="entry name" value="recN"/>
    <property type="match status" value="1"/>
</dbReference>
<evidence type="ECO:0000256" key="3">
    <source>
        <dbReference type="ARBA" id="ARBA00022741"/>
    </source>
</evidence>
<name>A0ABN5ACM8_9BACI</name>
<feature type="coiled-coil region" evidence="9">
    <location>
        <begin position="330"/>
        <end position="360"/>
    </location>
</feature>
<comment type="function">
    <text evidence="8">May be involved in recombinational repair of damaged DNA.</text>
</comment>
<dbReference type="InterPro" id="IPR027417">
    <property type="entry name" value="P-loop_NTPase"/>
</dbReference>
<evidence type="ECO:0000256" key="5">
    <source>
        <dbReference type="ARBA" id="ARBA00022840"/>
    </source>
</evidence>
<dbReference type="PANTHER" id="PTHR11059:SF0">
    <property type="entry name" value="DNA REPAIR PROTEIN RECN"/>
    <property type="match status" value="1"/>
</dbReference>
<protein>
    <recommendedName>
        <fullName evidence="2 8">DNA repair protein RecN</fullName>
    </recommendedName>
    <alternativeName>
        <fullName evidence="7 8">Recombination protein N</fullName>
    </alternativeName>
</protein>
<proteinExistence type="inferred from homology"/>
<dbReference type="SUPFAM" id="SSF52540">
    <property type="entry name" value="P-loop containing nucleoside triphosphate hydrolases"/>
    <property type="match status" value="1"/>
</dbReference>
<dbReference type="InterPro" id="IPR038729">
    <property type="entry name" value="Rad50/SbcC_AAA"/>
</dbReference>
<gene>
    <name evidence="11" type="ORF">S101395_02002</name>
</gene>
<dbReference type="Pfam" id="PF13476">
    <property type="entry name" value="AAA_23"/>
    <property type="match status" value="1"/>
</dbReference>
<keyword evidence="9" id="KW-0175">Coiled coil</keyword>
<dbReference type="EMBL" id="CP021920">
    <property type="protein sequence ID" value="ASB88510.1"/>
    <property type="molecule type" value="Genomic_DNA"/>
</dbReference>
<evidence type="ECO:0000256" key="6">
    <source>
        <dbReference type="ARBA" id="ARBA00023204"/>
    </source>
</evidence>
<dbReference type="InterPro" id="IPR004604">
    <property type="entry name" value="DNA_recomb/repair_RecN"/>
</dbReference>
<evidence type="ECO:0000259" key="10">
    <source>
        <dbReference type="Pfam" id="PF13476"/>
    </source>
</evidence>
<feature type="coiled-coil region" evidence="9">
    <location>
        <begin position="223"/>
        <end position="250"/>
    </location>
</feature>
<dbReference type="PANTHER" id="PTHR11059">
    <property type="entry name" value="DNA REPAIR PROTEIN RECN"/>
    <property type="match status" value="1"/>
</dbReference>
<evidence type="ECO:0000256" key="2">
    <source>
        <dbReference type="ARBA" id="ARBA00021315"/>
    </source>
</evidence>
<keyword evidence="4 8" id="KW-0227">DNA damage</keyword>